<sequence length="114" mass="13461">MESLPYLWRDGNIFIWYTRCDGSLIDTEDFQLILNSPTILQCRELHMYNADFSFKDYKMLYSVNIIYFANDNKKIDSNSLLQFLEQSGDKPLIVLIRLVRESVDDVLNRLSKVI</sequence>
<evidence type="ECO:0000313" key="1">
    <source>
        <dbReference type="EMBL" id="KAI1691367.1"/>
    </source>
</evidence>
<accession>A0AAD4QV42</accession>
<dbReference type="Proteomes" id="UP001201812">
    <property type="component" value="Unassembled WGS sequence"/>
</dbReference>
<gene>
    <name evidence="1" type="ORF">DdX_21932</name>
</gene>
<keyword evidence="2" id="KW-1185">Reference proteome</keyword>
<dbReference type="AlphaFoldDB" id="A0AAD4QV42"/>
<reference evidence="1" key="1">
    <citation type="submission" date="2022-01" db="EMBL/GenBank/DDBJ databases">
        <title>Genome Sequence Resource for Two Populations of Ditylenchus destructor, the Migratory Endoparasitic Phytonematode.</title>
        <authorList>
            <person name="Zhang H."/>
            <person name="Lin R."/>
            <person name="Xie B."/>
        </authorList>
    </citation>
    <scope>NUCLEOTIDE SEQUENCE</scope>
    <source>
        <strain evidence="1">BazhouSP</strain>
    </source>
</reference>
<name>A0AAD4QV42_9BILA</name>
<comment type="caution">
    <text evidence="1">The sequence shown here is derived from an EMBL/GenBank/DDBJ whole genome shotgun (WGS) entry which is preliminary data.</text>
</comment>
<proteinExistence type="predicted"/>
<organism evidence="1 2">
    <name type="scientific">Ditylenchus destructor</name>
    <dbReference type="NCBI Taxonomy" id="166010"/>
    <lineage>
        <taxon>Eukaryota</taxon>
        <taxon>Metazoa</taxon>
        <taxon>Ecdysozoa</taxon>
        <taxon>Nematoda</taxon>
        <taxon>Chromadorea</taxon>
        <taxon>Rhabditida</taxon>
        <taxon>Tylenchina</taxon>
        <taxon>Tylenchomorpha</taxon>
        <taxon>Sphaerularioidea</taxon>
        <taxon>Anguinidae</taxon>
        <taxon>Anguininae</taxon>
        <taxon>Ditylenchus</taxon>
    </lineage>
</organism>
<dbReference type="EMBL" id="JAKKPZ010000948">
    <property type="protein sequence ID" value="KAI1691367.1"/>
    <property type="molecule type" value="Genomic_DNA"/>
</dbReference>
<protein>
    <submittedName>
        <fullName evidence="1">Uncharacterized protein</fullName>
    </submittedName>
</protein>
<evidence type="ECO:0000313" key="2">
    <source>
        <dbReference type="Proteomes" id="UP001201812"/>
    </source>
</evidence>